<evidence type="ECO:0000256" key="10">
    <source>
        <dbReference type="ARBA" id="ARBA00049209"/>
    </source>
</evidence>
<dbReference type="Gene3D" id="3.40.50.10260">
    <property type="entry name" value="YjeF N-terminal domain"/>
    <property type="match status" value="1"/>
</dbReference>
<feature type="binding site" evidence="11">
    <location>
        <begin position="138"/>
        <end position="144"/>
    </location>
    <ligand>
        <name>(6S)-NADPHX</name>
        <dbReference type="ChEBI" id="CHEBI:64076"/>
    </ligand>
</feature>
<comment type="similarity">
    <text evidence="1">In the N-terminal section; belongs to the NnrE/AIBP family.</text>
</comment>
<evidence type="ECO:0000256" key="9">
    <source>
        <dbReference type="ARBA" id="ARBA00048238"/>
    </source>
</evidence>
<dbReference type="GO" id="GO:0046872">
    <property type="term" value="F:metal ion binding"/>
    <property type="evidence" value="ECO:0007669"/>
    <property type="project" value="UniProtKB-KW"/>
</dbReference>
<feature type="binding site" evidence="11">
    <location>
        <position position="171"/>
    </location>
    <ligand>
        <name>K(+)</name>
        <dbReference type="ChEBI" id="CHEBI:29103"/>
    </ligand>
</feature>
<feature type="domain" description="YjeF N-terminal" evidence="13">
    <location>
        <begin position="19"/>
        <end position="225"/>
    </location>
</feature>
<comment type="similarity">
    <text evidence="2">In the C-terminal section; belongs to the NnrD/CARKD family.</text>
</comment>
<feature type="binding site" evidence="11">
    <location>
        <position position="134"/>
    </location>
    <ligand>
        <name>K(+)</name>
        <dbReference type="ChEBI" id="CHEBI:29103"/>
    </ligand>
</feature>
<evidence type="ECO:0000256" key="5">
    <source>
        <dbReference type="ARBA" id="ARBA00022857"/>
    </source>
</evidence>
<reference evidence="14 15" key="1">
    <citation type="submission" date="2006-02" db="EMBL/GenBank/DDBJ databases">
        <authorList>
            <person name="Moran M.A."/>
            <person name="Kjelleberg S."/>
            <person name="Egan S."/>
            <person name="Saunders N."/>
            <person name="Thomas T."/>
            <person name="Ferriera S."/>
            <person name="Johnson J."/>
            <person name="Kravitz S."/>
            <person name="Halpern A."/>
            <person name="Remington K."/>
            <person name="Beeson K."/>
            <person name="Tran B."/>
            <person name="Rogers Y.-H."/>
            <person name="Friedman R."/>
            <person name="Venter J.C."/>
        </authorList>
    </citation>
    <scope>NUCLEOTIDE SEQUENCE [LARGE SCALE GENOMIC DNA]</scope>
    <source>
        <strain evidence="14 15">D2</strain>
    </source>
</reference>
<evidence type="ECO:0000256" key="7">
    <source>
        <dbReference type="ARBA" id="ARBA00023239"/>
    </source>
</evidence>
<name>A4C8M1_9GAMM</name>
<dbReference type="Pfam" id="PF01256">
    <property type="entry name" value="Carb_kinase"/>
    <property type="match status" value="1"/>
</dbReference>
<evidence type="ECO:0000313" key="14">
    <source>
        <dbReference type="EMBL" id="EAR28936.1"/>
    </source>
</evidence>
<keyword evidence="11" id="KW-0479">Metal-binding</keyword>
<dbReference type="EC" id="5.1.99.6" evidence="11"/>
<dbReference type="OrthoDB" id="9806925at2"/>
<dbReference type="Gene3D" id="3.40.1190.20">
    <property type="match status" value="1"/>
</dbReference>
<evidence type="ECO:0000259" key="12">
    <source>
        <dbReference type="PROSITE" id="PS51383"/>
    </source>
</evidence>
<dbReference type="GO" id="GO:0052856">
    <property type="term" value="F:NAD(P)HX epimerase activity"/>
    <property type="evidence" value="ECO:0007669"/>
    <property type="project" value="UniProtKB-UniRule"/>
</dbReference>
<dbReference type="HAMAP" id="MF_01966">
    <property type="entry name" value="NADHX_epimerase"/>
    <property type="match status" value="1"/>
</dbReference>
<dbReference type="eggNOG" id="COG0062">
    <property type="taxonomic scope" value="Bacteria"/>
</dbReference>
<evidence type="ECO:0000256" key="6">
    <source>
        <dbReference type="ARBA" id="ARBA00023027"/>
    </source>
</evidence>
<dbReference type="PANTHER" id="PTHR12592">
    <property type="entry name" value="ATP-DEPENDENT (S)-NAD(P)H-HYDRATE DEHYDRATASE FAMILY MEMBER"/>
    <property type="match status" value="1"/>
</dbReference>
<dbReference type="Pfam" id="PF03853">
    <property type="entry name" value="YjeF_N"/>
    <property type="match status" value="1"/>
</dbReference>
<dbReference type="PROSITE" id="PS51385">
    <property type="entry name" value="YJEF_N"/>
    <property type="match status" value="1"/>
</dbReference>
<dbReference type="InterPro" id="IPR036652">
    <property type="entry name" value="YjeF_N_dom_sf"/>
</dbReference>
<proteinExistence type="inferred from homology"/>
<dbReference type="SUPFAM" id="SSF53613">
    <property type="entry name" value="Ribokinase-like"/>
    <property type="match status" value="1"/>
</dbReference>
<dbReference type="InterPro" id="IPR029056">
    <property type="entry name" value="Ribokinase-like"/>
</dbReference>
<dbReference type="InterPro" id="IPR017953">
    <property type="entry name" value="Carbohydrate_kinase_pred_CS"/>
</dbReference>
<comment type="catalytic activity">
    <reaction evidence="11">
        <text>(6R)-NADPHX = (6S)-NADPHX</text>
        <dbReference type="Rhea" id="RHEA:32227"/>
        <dbReference type="ChEBI" id="CHEBI:64076"/>
        <dbReference type="ChEBI" id="CHEBI:64077"/>
        <dbReference type="EC" id="5.1.99.6"/>
    </reaction>
</comment>
<comment type="catalytic activity">
    <reaction evidence="11">
        <text>(6R)-NADHX = (6S)-NADHX</text>
        <dbReference type="Rhea" id="RHEA:32215"/>
        <dbReference type="ChEBI" id="CHEBI:64074"/>
        <dbReference type="ChEBI" id="CHEBI:64075"/>
        <dbReference type="EC" id="5.1.99.6"/>
    </reaction>
</comment>
<dbReference type="PROSITE" id="PS01049">
    <property type="entry name" value="YJEF_C_1"/>
    <property type="match status" value="1"/>
</dbReference>
<feature type="binding site" evidence="11">
    <location>
        <position position="168"/>
    </location>
    <ligand>
        <name>(6S)-NADPHX</name>
        <dbReference type="ChEBI" id="CHEBI:64076"/>
    </ligand>
</feature>
<dbReference type="GO" id="GO:0052855">
    <property type="term" value="F:ADP-dependent NAD(P)H-hydrate dehydratase activity"/>
    <property type="evidence" value="ECO:0007669"/>
    <property type="project" value="UniProtKB-EC"/>
</dbReference>
<evidence type="ECO:0000256" key="4">
    <source>
        <dbReference type="ARBA" id="ARBA00022840"/>
    </source>
</evidence>
<evidence type="ECO:0000256" key="11">
    <source>
        <dbReference type="HAMAP-Rule" id="MF_01966"/>
    </source>
</evidence>
<feature type="binding site" evidence="11">
    <location>
        <position position="68"/>
    </location>
    <ligand>
        <name>K(+)</name>
        <dbReference type="ChEBI" id="CHEBI:29103"/>
    </ligand>
</feature>
<organism evidence="14 15">
    <name type="scientific">Pseudoalteromonas tunicata D2</name>
    <dbReference type="NCBI Taxonomy" id="87626"/>
    <lineage>
        <taxon>Bacteria</taxon>
        <taxon>Pseudomonadati</taxon>
        <taxon>Pseudomonadota</taxon>
        <taxon>Gammaproteobacteria</taxon>
        <taxon>Alteromonadales</taxon>
        <taxon>Pseudoalteromonadaceae</taxon>
        <taxon>Pseudoalteromonas</taxon>
    </lineage>
</organism>
<comment type="caution">
    <text evidence="11">Lacks conserved residue(s) required for the propagation of feature annotation.</text>
</comment>
<sequence length="411" mass="44433">MESLYTTNLPQFAYTAEQVQNNEKQVAEQLGFDLSEVMQKAGAAVFQYIEHHYGNHRRLLILLGKGNNAGDGYIVAYLAQQNGYQVTLVSFVDVKSLHGDALGAYLQCQQAGLAVCQSNDLLLQELSAFDLVVDAMFGTGFKGELPEHFGQVCTLVNQHDNLPVISIDVPSGVNATSAAVANNAIKANVTITFIALKQGLLTGRALEHVGKLVFAGLALDELFRDKIKSNVTRFELSQLKKALPNRALAAYKNQLGHVLCIGGNKGMAGAIRLSAEAALRSGAGLVSVATHPDNCAAVLQGRYELMVHGIDAEHQLLALINKASVVVIGPGLGQDVWAQNIWQWMMNAQCLRLVIDADGLNFLAKSDKCTTDNLTERVLTPHAGEAARLLGISNRDVEQDRFDSALQLSQR</sequence>
<keyword evidence="6 11" id="KW-0520">NAD</keyword>
<dbReference type="CDD" id="cd01171">
    <property type="entry name" value="YXKO-related"/>
    <property type="match status" value="1"/>
</dbReference>
<keyword evidence="5 11" id="KW-0521">NADP</keyword>
<dbReference type="STRING" id="87626.PTD2_07829"/>
<dbReference type="PROSITE" id="PS51383">
    <property type="entry name" value="YJEF_C_3"/>
    <property type="match status" value="1"/>
</dbReference>
<dbReference type="InterPro" id="IPR004443">
    <property type="entry name" value="YjeF_N_dom"/>
</dbReference>
<evidence type="ECO:0000256" key="8">
    <source>
        <dbReference type="ARBA" id="ARBA00025153"/>
    </source>
</evidence>
<keyword evidence="7" id="KW-0456">Lyase</keyword>
<gene>
    <name evidence="11" type="primary">nnrE</name>
    <name evidence="14" type="ORF">PTD2_07829</name>
</gene>
<evidence type="ECO:0000256" key="2">
    <source>
        <dbReference type="ARBA" id="ARBA00009524"/>
    </source>
</evidence>
<dbReference type="eggNOG" id="COG0063">
    <property type="taxonomic scope" value="Bacteria"/>
</dbReference>
<comment type="catalytic activity">
    <reaction evidence="9">
        <text>(6S)-NADHX + ADP = AMP + phosphate + NADH + H(+)</text>
        <dbReference type="Rhea" id="RHEA:32223"/>
        <dbReference type="ChEBI" id="CHEBI:15378"/>
        <dbReference type="ChEBI" id="CHEBI:43474"/>
        <dbReference type="ChEBI" id="CHEBI:57945"/>
        <dbReference type="ChEBI" id="CHEBI:64074"/>
        <dbReference type="ChEBI" id="CHEBI:456215"/>
        <dbReference type="ChEBI" id="CHEBI:456216"/>
        <dbReference type="EC" id="4.2.1.136"/>
    </reaction>
</comment>
<protein>
    <recommendedName>
        <fullName evidence="11">NAD(P)H-hydrate epimerase</fullName>
        <ecNumber evidence="11">5.1.99.6</ecNumber>
    </recommendedName>
    <alternativeName>
        <fullName evidence="11">NAD(P)HX epimerase</fullName>
    </alternativeName>
</protein>
<evidence type="ECO:0000313" key="15">
    <source>
        <dbReference type="Proteomes" id="UP000006201"/>
    </source>
</evidence>
<comment type="catalytic activity">
    <reaction evidence="10">
        <text>(6S)-NADPHX + ADP = AMP + phosphate + NADPH + H(+)</text>
        <dbReference type="Rhea" id="RHEA:32235"/>
        <dbReference type="ChEBI" id="CHEBI:15378"/>
        <dbReference type="ChEBI" id="CHEBI:43474"/>
        <dbReference type="ChEBI" id="CHEBI:57783"/>
        <dbReference type="ChEBI" id="CHEBI:64076"/>
        <dbReference type="ChEBI" id="CHEBI:456215"/>
        <dbReference type="ChEBI" id="CHEBI:456216"/>
        <dbReference type="EC" id="4.2.1.136"/>
    </reaction>
</comment>
<dbReference type="EMBL" id="AAOH01000003">
    <property type="protein sequence ID" value="EAR28936.1"/>
    <property type="molecule type" value="Genomic_DNA"/>
</dbReference>
<keyword evidence="4" id="KW-0067">ATP-binding</keyword>
<dbReference type="InterPro" id="IPR000631">
    <property type="entry name" value="CARKD"/>
</dbReference>
<dbReference type="RefSeq" id="WP_009838198.1">
    <property type="nucleotide sequence ID" value="NZ_AAOH01000003.1"/>
</dbReference>
<dbReference type="SUPFAM" id="SSF64153">
    <property type="entry name" value="YjeF N-terminal domain-like"/>
    <property type="match status" value="1"/>
</dbReference>
<keyword evidence="15" id="KW-1185">Reference proteome</keyword>
<dbReference type="HOGENOM" id="CLU_024853_4_3_6"/>
<comment type="caution">
    <text evidence="14">The sequence shown here is derived from an EMBL/GenBank/DDBJ whole genome shotgun (WGS) entry which is preliminary data.</text>
</comment>
<dbReference type="NCBIfam" id="TIGR00197">
    <property type="entry name" value="yjeF_nterm"/>
    <property type="match status" value="1"/>
</dbReference>
<dbReference type="PANTHER" id="PTHR12592:SF0">
    <property type="entry name" value="ATP-DEPENDENT (S)-NAD(P)H-HYDRATE DEHYDRATASE"/>
    <property type="match status" value="1"/>
</dbReference>
<evidence type="ECO:0000256" key="1">
    <source>
        <dbReference type="ARBA" id="ARBA00006001"/>
    </source>
</evidence>
<dbReference type="Proteomes" id="UP000006201">
    <property type="component" value="Unassembled WGS sequence"/>
</dbReference>
<feature type="domain" description="YjeF C-terminal" evidence="12">
    <location>
        <begin position="235"/>
        <end position="411"/>
    </location>
</feature>
<comment type="similarity">
    <text evidence="11">Belongs to the NnrE/AIBP family.</text>
</comment>
<evidence type="ECO:0000256" key="3">
    <source>
        <dbReference type="ARBA" id="ARBA00022741"/>
    </source>
</evidence>
<comment type="function">
    <text evidence="8">Bifunctional enzyme that catalyzes the epimerization of the S- and R-forms of NAD(P)HX and the dehydration of the S-form of NAD(P)HX at the expense of ADP, which is converted to AMP. This allows the repair of both epimers of NAD(P)HX, a damaged form of NAD(P)H that is a result of enzymatic or heat-dependent hydration.</text>
</comment>
<dbReference type="GO" id="GO:0005524">
    <property type="term" value="F:ATP binding"/>
    <property type="evidence" value="ECO:0007669"/>
    <property type="project" value="UniProtKB-KW"/>
</dbReference>
<comment type="cofactor">
    <cofactor evidence="11">
        <name>K(+)</name>
        <dbReference type="ChEBI" id="CHEBI:29103"/>
    </cofactor>
    <text evidence="11">Binds 1 potassium ion per subunit.</text>
</comment>
<keyword evidence="11" id="KW-0630">Potassium</keyword>
<accession>A4C8M1</accession>
<keyword evidence="11" id="KW-0413">Isomerase</keyword>
<dbReference type="AlphaFoldDB" id="A4C8M1"/>
<dbReference type="GO" id="GO:0110051">
    <property type="term" value="P:metabolite repair"/>
    <property type="evidence" value="ECO:0007669"/>
    <property type="project" value="TreeGrafter"/>
</dbReference>
<keyword evidence="3 11" id="KW-0547">Nucleotide-binding</keyword>
<evidence type="ECO:0000259" key="13">
    <source>
        <dbReference type="PROSITE" id="PS51385"/>
    </source>
</evidence>
<comment type="function">
    <text evidence="11">Catalyzes the epimerization of the S- and R-forms of NAD(P)HX, a damaged form of NAD(P)H that is a result of enzymatic or heat-dependent hydration. This is a prerequisite for the S-specific NAD(P)H-hydrate dehydratase to allow the repair of both epimers of NAD(P)HX.</text>
</comment>